<reference evidence="2 3" key="1">
    <citation type="submission" date="2022-11" db="EMBL/GenBank/DDBJ databases">
        <title>Deinococcus ZS9-10, Low Temperature and Draught-tolerating, UV-resistant Bacteria from Continental Antarctica.</title>
        <authorList>
            <person name="Cheng L."/>
        </authorList>
    </citation>
    <scope>NUCLEOTIDE SEQUENCE [LARGE SCALE GENOMIC DNA]</scope>
    <source>
        <strain evidence="2 3">ZS9-10</strain>
    </source>
</reference>
<dbReference type="RefSeq" id="WP_317638795.1">
    <property type="nucleotide sequence ID" value="NZ_JAPMIV010000002.1"/>
</dbReference>
<dbReference type="InterPro" id="IPR023393">
    <property type="entry name" value="START-like_dom_sf"/>
</dbReference>
<dbReference type="SUPFAM" id="SSF55961">
    <property type="entry name" value="Bet v1-like"/>
    <property type="match status" value="1"/>
</dbReference>
<dbReference type="Proteomes" id="UP001276150">
    <property type="component" value="Unassembled WGS sequence"/>
</dbReference>
<gene>
    <name evidence="2" type="ORF">ORD21_02640</name>
</gene>
<dbReference type="Gene3D" id="3.30.530.20">
    <property type="match status" value="1"/>
</dbReference>
<protein>
    <submittedName>
        <fullName evidence="2">SRPBCC family protein</fullName>
    </submittedName>
</protein>
<accession>A0ABU4DM29</accession>
<organism evidence="2 3">
    <name type="scientific">Deinococcus arenicola</name>
    <dbReference type="NCBI Taxonomy" id="2994950"/>
    <lineage>
        <taxon>Bacteria</taxon>
        <taxon>Thermotogati</taxon>
        <taxon>Deinococcota</taxon>
        <taxon>Deinococci</taxon>
        <taxon>Deinococcales</taxon>
        <taxon>Deinococcaceae</taxon>
        <taxon>Deinococcus</taxon>
    </lineage>
</organism>
<evidence type="ECO:0000313" key="2">
    <source>
        <dbReference type="EMBL" id="MDV6373494.1"/>
    </source>
</evidence>
<keyword evidence="3" id="KW-1185">Reference proteome</keyword>
<dbReference type="Pfam" id="PF10604">
    <property type="entry name" value="Polyketide_cyc2"/>
    <property type="match status" value="1"/>
</dbReference>
<comment type="caution">
    <text evidence="2">The sequence shown here is derived from an EMBL/GenBank/DDBJ whole genome shotgun (WGS) entry which is preliminary data.</text>
</comment>
<proteinExistence type="predicted"/>
<sequence>MSESISIKQTIVVRSRPDVLYRLALEPRRRVKWDPNLTKAEYEGGEGRLTNNALVRFKFSRKLLGLSFVAKYGQLQAPQRGGWESLRHVGPLEKLTQGWQFKPMPGGTEVTLSINGRIRYKWIRTPVERVLNNMVITTLVELQRTVDAQGAQLMEDMGREMQEKQKAEAKAAKEAAKANKGKKKK</sequence>
<feature type="region of interest" description="Disordered" evidence="1">
    <location>
        <begin position="157"/>
        <end position="185"/>
    </location>
</feature>
<name>A0ABU4DM29_9DEIO</name>
<evidence type="ECO:0000256" key="1">
    <source>
        <dbReference type="SAM" id="MobiDB-lite"/>
    </source>
</evidence>
<evidence type="ECO:0000313" key="3">
    <source>
        <dbReference type="Proteomes" id="UP001276150"/>
    </source>
</evidence>
<feature type="compositionally biased region" description="Basic and acidic residues" evidence="1">
    <location>
        <begin position="157"/>
        <end position="177"/>
    </location>
</feature>
<dbReference type="EMBL" id="JAPMIV010000002">
    <property type="protein sequence ID" value="MDV6373494.1"/>
    <property type="molecule type" value="Genomic_DNA"/>
</dbReference>
<dbReference type="InterPro" id="IPR019587">
    <property type="entry name" value="Polyketide_cyclase/dehydratase"/>
</dbReference>